<dbReference type="Pfam" id="PF02798">
    <property type="entry name" value="GST_N"/>
    <property type="match status" value="1"/>
</dbReference>
<dbReference type="Proteomes" id="UP000824469">
    <property type="component" value="Unassembled WGS sequence"/>
</dbReference>
<dbReference type="Gene3D" id="3.40.30.10">
    <property type="entry name" value="Glutaredoxin"/>
    <property type="match status" value="1"/>
</dbReference>
<comment type="catalytic activity">
    <reaction evidence="3">
        <text>RX + glutathione = an S-substituted glutathione + a halide anion + H(+)</text>
        <dbReference type="Rhea" id="RHEA:16437"/>
        <dbReference type="ChEBI" id="CHEBI:15378"/>
        <dbReference type="ChEBI" id="CHEBI:16042"/>
        <dbReference type="ChEBI" id="CHEBI:17792"/>
        <dbReference type="ChEBI" id="CHEBI:57925"/>
        <dbReference type="ChEBI" id="CHEBI:90779"/>
        <dbReference type="EC" id="2.5.1.18"/>
    </reaction>
</comment>
<dbReference type="Pfam" id="PF13410">
    <property type="entry name" value="GST_C_2"/>
    <property type="match status" value="1"/>
</dbReference>
<dbReference type="GO" id="GO:0004364">
    <property type="term" value="F:glutathione transferase activity"/>
    <property type="evidence" value="ECO:0007669"/>
    <property type="project" value="UniProtKB-EC"/>
</dbReference>
<evidence type="ECO:0000256" key="1">
    <source>
        <dbReference type="ARBA" id="ARBA00012452"/>
    </source>
</evidence>
<dbReference type="InterPro" id="IPR036249">
    <property type="entry name" value="Thioredoxin-like_sf"/>
</dbReference>
<dbReference type="AlphaFoldDB" id="A0AA38C4W3"/>
<dbReference type="EC" id="2.5.1.18" evidence="1"/>
<feature type="domain" description="GST C-terminal" evidence="5">
    <location>
        <begin position="120"/>
        <end position="254"/>
    </location>
</feature>
<dbReference type="FunFam" id="3.40.30.10:FF:000014">
    <property type="entry name" value="Tau class glutathione S-transferase"/>
    <property type="match status" value="1"/>
</dbReference>
<feature type="non-terminal residue" evidence="6">
    <location>
        <position position="257"/>
    </location>
</feature>
<feature type="domain" description="GST N-terminal" evidence="4">
    <location>
        <begin position="34"/>
        <end position="114"/>
    </location>
</feature>
<name>A0AA38C4W3_TAXCH</name>
<dbReference type="Gene3D" id="1.20.1050.10">
    <property type="match status" value="1"/>
</dbReference>
<keyword evidence="2" id="KW-0808">Transferase</keyword>
<dbReference type="InterPro" id="IPR010987">
    <property type="entry name" value="Glutathione-S-Trfase_C-like"/>
</dbReference>
<dbReference type="FunFam" id="1.20.1050.10:FF:000016">
    <property type="entry name" value="Glutathione S-transferase U9"/>
    <property type="match status" value="1"/>
</dbReference>
<evidence type="ECO:0000313" key="6">
    <source>
        <dbReference type="EMBL" id="KAH9290242.1"/>
    </source>
</evidence>
<dbReference type="InterPro" id="IPR045074">
    <property type="entry name" value="GST_C_Tau"/>
</dbReference>
<keyword evidence="7" id="KW-1185">Reference proteome</keyword>
<dbReference type="InterPro" id="IPR004045">
    <property type="entry name" value="Glutathione_S-Trfase_N"/>
</dbReference>
<dbReference type="SUPFAM" id="SSF47616">
    <property type="entry name" value="GST C-terminal domain-like"/>
    <property type="match status" value="1"/>
</dbReference>
<dbReference type="PROSITE" id="PS50405">
    <property type="entry name" value="GST_CTER"/>
    <property type="match status" value="1"/>
</dbReference>
<gene>
    <name evidence="6" type="ORF">KI387_034359</name>
</gene>
<dbReference type="OMA" id="DKKMYEI"/>
<evidence type="ECO:0000313" key="7">
    <source>
        <dbReference type="Proteomes" id="UP000824469"/>
    </source>
</evidence>
<dbReference type="InterPro" id="IPR045073">
    <property type="entry name" value="Omega/Tau-like"/>
</dbReference>
<reference evidence="6 7" key="1">
    <citation type="journal article" date="2021" name="Nat. Plants">
        <title>The Taxus genome provides insights into paclitaxel biosynthesis.</title>
        <authorList>
            <person name="Xiong X."/>
            <person name="Gou J."/>
            <person name="Liao Q."/>
            <person name="Li Y."/>
            <person name="Zhou Q."/>
            <person name="Bi G."/>
            <person name="Li C."/>
            <person name="Du R."/>
            <person name="Wang X."/>
            <person name="Sun T."/>
            <person name="Guo L."/>
            <person name="Liang H."/>
            <person name="Lu P."/>
            <person name="Wu Y."/>
            <person name="Zhang Z."/>
            <person name="Ro D.K."/>
            <person name="Shang Y."/>
            <person name="Huang S."/>
            <person name="Yan J."/>
        </authorList>
    </citation>
    <scope>NUCLEOTIDE SEQUENCE [LARGE SCALE GENOMIC DNA]</scope>
    <source>
        <strain evidence="6">Ta-2019</strain>
    </source>
</reference>
<dbReference type="SFLD" id="SFLDG01152">
    <property type="entry name" value="Main.3:_Omega-_and_Tau-like"/>
    <property type="match status" value="1"/>
</dbReference>
<dbReference type="EMBL" id="JAHRHJ020003813">
    <property type="protein sequence ID" value="KAH9290242.1"/>
    <property type="molecule type" value="Genomic_DNA"/>
</dbReference>
<dbReference type="SUPFAM" id="SSF52833">
    <property type="entry name" value="Thioredoxin-like"/>
    <property type="match status" value="1"/>
</dbReference>
<dbReference type="GO" id="GO:0009407">
    <property type="term" value="P:toxin catabolic process"/>
    <property type="evidence" value="ECO:0007669"/>
    <property type="project" value="UniProtKB-ARBA"/>
</dbReference>
<accession>A0AA38C4W3</accession>
<dbReference type="SFLD" id="SFLDG00358">
    <property type="entry name" value="Main_(cytGST)"/>
    <property type="match status" value="1"/>
</dbReference>
<dbReference type="PANTHER" id="PTHR11260:SF781">
    <property type="entry name" value="GLUTATHIONE S-TRANSFERASE U19"/>
    <property type="match status" value="1"/>
</dbReference>
<organism evidence="6 7">
    <name type="scientific">Taxus chinensis</name>
    <name type="common">Chinese yew</name>
    <name type="synonym">Taxus wallichiana var. chinensis</name>
    <dbReference type="NCBI Taxonomy" id="29808"/>
    <lineage>
        <taxon>Eukaryota</taxon>
        <taxon>Viridiplantae</taxon>
        <taxon>Streptophyta</taxon>
        <taxon>Embryophyta</taxon>
        <taxon>Tracheophyta</taxon>
        <taxon>Spermatophyta</taxon>
        <taxon>Pinopsida</taxon>
        <taxon>Pinidae</taxon>
        <taxon>Conifers II</taxon>
        <taxon>Cupressales</taxon>
        <taxon>Taxaceae</taxon>
        <taxon>Taxus</taxon>
    </lineage>
</organism>
<dbReference type="SFLD" id="SFLDS00019">
    <property type="entry name" value="Glutathione_Transferase_(cytos"/>
    <property type="match status" value="1"/>
</dbReference>
<dbReference type="PROSITE" id="PS50404">
    <property type="entry name" value="GST_NTER"/>
    <property type="match status" value="1"/>
</dbReference>
<dbReference type="InterPro" id="IPR040079">
    <property type="entry name" value="Glutathione_S-Trfase"/>
</dbReference>
<evidence type="ECO:0000259" key="4">
    <source>
        <dbReference type="PROSITE" id="PS50404"/>
    </source>
</evidence>
<evidence type="ECO:0000256" key="3">
    <source>
        <dbReference type="ARBA" id="ARBA00047960"/>
    </source>
</evidence>
<dbReference type="GO" id="GO:0005737">
    <property type="term" value="C:cytoplasm"/>
    <property type="evidence" value="ECO:0007669"/>
    <property type="project" value="TreeGrafter"/>
</dbReference>
<comment type="caution">
    <text evidence="6">The sequence shown here is derived from an EMBL/GenBank/DDBJ whole genome shotgun (WGS) entry which is preliminary data.</text>
</comment>
<proteinExistence type="predicted"/>
<dbReference type="CDD" id="cd03058">
    <property type="entry name" value="GST_N_Tau"/>
    <property type="match status" value="1"/>
</dbReference>
<dbReference type="InterPro" id="IPR036282">
    <property type="entry name" value="Glutathione-S-Trfase_C_sf"/>
</dbReference>
<dbReference type="GO" id="GO:0006749">
    <property type="term" value="P:glutathione metabolic process"/>
    <property type="evidence" value="ECO:0007669"/>
    <property type="project" value="InterPro"/>
</dbReference>
<evidence type="ECO:0000259" key="5">
    <source>
        <dbReference type="PROSITE" id="PS50405"/>
    </source>
</evidence>
<evidence type="ECO:0000256" key="2">
    <source>
        <dbReference type="ARBA" id="ARBA00022679"/>
    </source>
</evidence>
<dbReference type="PANTHER" id="PTHR11260">
    <property type="entry name" value="GLUTATHIONE S-TRANSFERASE, GST, SUPERFAMILY, GST DOMAIN CONTAINING"/>
    <property type="match status" value="1"/>
</dbReference>
<protein>
    <recommendedName>
        <fullName evidence="1">glutathione transferase</fullName>
        <ecNumber evidence="1">2.5.1.18</ecNumber>
    </recommendedName>
</protein>
<dbReference type="CDD" id="cd03185">
    <property type="entry name" value="GST_C_Tau"/>
    <property type="match status" value="1"/>
</dbReference>
<sequence>ELWGLWNILLKILPSCPFFLVLVEFLFKSDCLMEEVKVLNFWPSPFGMRVRIGLEEKGVKYEYQEENIMVNKSDLLLRMNPVYKKIPVIIHNGNPICESLIILQYIDEAWPASQPFLPSNPYDGALARFWADFVDKKIFDAGSRIIRSKGEAQEEAKQDMVENLEHFEGALKQMSKGGPYFGGEEFGFLDIALIPFVPWFHTHEIIGNFKLPFETRFPLLHAWVTKCMERESVKKIVPTPERLLEFALQLRKKFVVD</sequence>